<name>A0A1H0GV06_9BACI</name>
<dbReference type="EMBL" id="FNIL01000007">
    <property type="protein sequence ID" value="SDO10698.1"/>
    <property type="molecule type" value="Genomic_DNA"/>
</dbReference>
<gene>
    <name evidence="2" type="ORF">SAMN04488053_10745</name>
</gene>
<feature type="transmembrane region" description="Helical" evidence="1">
    <location>
        <begin position="59"/>
        <end position="81"/>
    </location>
</feature>
<organism evidence="2 3">
    <name type="scientific">Alkalicoccus daliensis</name>
    <dbReference type="NCBI Taxonomy" id="745820"/>
    <lineage>
        <taxon>Bacteria</taxon>
        <taxon>Bacillati</taxon>
        <taxon>Bacillota</taxon>
        <taxon>Bacilli</taxon>
        <taxon>Bacillales</taxon>
        <taxon>Bacillaceae</taxon>
        <taxon>Alkalicoccus</taxon>
    </lineage>
</organism>
<dbReference type="AlphaFoldDB" id="A0A1H0GV06"/>
<reference evidence="3" key="1">
    <citation type="submission" date="2016-10" db="EMBL/GenBank/DDBJ databases">
        <authorList>
            <person name="Varghese N."/>
            <person name="Submissions S."/>
        </authorList>
    </citation>
    <scope>NUCLEOTIDE SEQUENCE [LARGE SCALE GENOMIC DNA]</scope>
    <source>
        <strain evidence="3">CGMCC 1.10369</strain>
    </source>
</reference>
<keyword evidence="1" id="KW-0472">Membrane</keyword>
<sequence>MMGKPNVFQLSIFIVLLLILLIPEAPRWLMPFVLAGFFLYAPIVIEMEEDKSLIKKYKPFCYVISGSFLLIGVIDVSLRMIM</sequence>
<dbReference type="RefSeq" id="WP_139148950.1">
    <property type="nucleotide sequence ID" value="NZ_FNIL01000007.1"/>
</dbReference>
<keyword evidence="1" id="KW-0812">Transmembrane</keyword>
<dbReference type="STRING" id="745820.SAMN04488053_10745"/>
<evidence type="ECO:0000313" key="2">
    <source>
        <dbReference type="EMBL" id="SDO10698.1"/>
    </source>
</evidence>
<dbReference type="Proteomes" id="UP000198778">
    <property type="component" value="Unassembled WGS sequence"/>
</dbReference>
<feature type="transmembrane region" description="Helical" evidence="1">
    <location>
        <begin position="7"/>
        <end position="22"/>
    </location>
</feature>
<keyword evidence="1" id="KW-1133">Transmembrane helix</keyword>
<keyword evidence="3" id="KW-1185">Reference proteome</keyword>
<feature type="transmembrane region" description="Helical" evidence="1">
    <location>
        <begin position="28"/>
        <end position="47"/>
    </location>
</feature>
<protein>
    <submittedName>
        <fullName evidence="2">Uncharacterized protein</fullName>
    </submittedName>
</protein>
<accession>A0A1H0GV06</accession>
<evidence type="ECO:0000313" key="3">
    <source>
        <dbReference type="Proteomes" id="UP000198778"/>
    </source>
</evidence>
<proteinExistence type="predicted"/>
<evidence type="ECO:0000256" key="1">
    <source>
        <dbReference type="SAM" id="Phobius"/>
    </source>
</evidence>